<comment type="caution">
    <text evidence="4">The sequence shown here is derived from an EMBL/GenBank/DDBJ whole genome shotgun (WGS) entry which is preliminary data.</text>
</comment>
<keyword evidence="1" id="KW-0812">Transmembrane</keyword>
<dbReference type="Proteomes" id="UP001578633">
    <property type="component" value="Chromosome 9"/>
</dbReference>
<feature type="transmembrane region" description="Helical" evidence="1">
    <location>
        <begin position="259"/>
        <end position="278"/>
    </location>
</feature>
<dbReference type="InterPro" id="IPR056145">
    <property type="entry name" value="DUF7728"/>
</dbReference>
<accession>A0ABR3U8D6</accession>
<dbReference type="EMBL" id="JBHGVX010000009">
    <property type="protein sequence ID" value="KAL1792447.1"/>
    <property type="molecule type" value="Genomic_DNA"/>
</dbReference>
<dbReference type="GeneID" id="96089276"/>
<feature type="chain" id="PRO_5045516708" description="DUF7728 domain-containing protein" evidence="2">
    <location>
        <begin position="16"/>
        <end position="317"/>
    </location>
</feature>
<keyword evidence="1" id="KW-0472">Membrane</keyword>
<keyword evidence="5" id="KW-1185">Reference proteome</keyword>
<feature type="domain" description="DUF7728" evidence="3">
    <location>
        <begin position="38"/>
        <end position="136"/>
    </location>
</feature>
<keyword evidence="2" id="KW-0732">Signal</keyword>
<dbReference type="Pfam" id="PF24854">
    <property type="entry name" value="DUF7728"/>
    <property type="match status" value="1"/>
</dbReference>
<proteinExistence type="predicted"/>
<name>A0ABR3U8D6_9PLEO</name>
<reference evidence="4 5" key="1">
    <citation type="submission" date="2024-09" db="EMBL/GenBank/DDBJ databases">
        <title>T2T genomes of carrot and Alternaria dauci and their utility for understanding host-pathogen interaction during carrot leaf blight disease.</title>
        <authorList>
            <person name="Liu W."/>
            <person name="Xu S."/>
            <person name="Ou C."/>
            <person name="Liu X."/>
            <person name="Zhuang F."/>
            <person name="Deng X.W."/>
        </authorList>
    </citation>
    <scope>NUCLEOTIDE SEQUENCE [LARGE SCALE GENOMIC DNA]</scope>
    <source>
        <strain evidence="4 5">A2016</strain>
    </source>
</reference>
<feature type="signal peptide" evidence="2">
    <location>
        <begin position="1"/>
        <end position="15"/>
    </location>
</feature>
<evidence type="ECO:0000259" key="3">
    <source>
        <dbReference type="Pfam" id="PF24854"/>
    </source>
</evidence>
<protein>
    <recommendedName>
        <fullName evidence="3">DUF7728 domain-containing protein</fullName>
    </recommendedName>
</protein>
<dbReference type="RefSeq" id="XP_069303031.1">
    <property type="nucleotide sequence ID" value="XM_069455095.1"/>
</dbReference>
<keyword evidence="1" id="KW-1133">Transmembrane helix</keyword>
<evidence type="ECO:0000256" key="1">
    <source>
        <dbReference type="SAM" id="Phobius"/>
    </source>
</evidence>
<organism evidence="4 5">
    <name type="scientific">Alternaria dauci</name>
    <dbReference type="NCBI Taxonomy" id="48095"/>
    <lineage>
        <taxon>Eukaryota</taxon>
        <taxon>Fungi</taxon>
        <taxon>Dikarya</taxon>
        <taxon>Ascomycota</taxon>
        <taxon>Pezizomycotina</taxon>
        <taxon>Dothideomycetes</taxon>
        <taxon>Pleosporomycetidae</taxon>
        <taxon>Pleosporales</taxon>
        <taxon>Pleosporineae</taxon>
        <taxon>Pleosporaceae</taxon>
        <taxon>Alternaria</taxon>
        <taxon>Alternaria sect. Porri</taxon>
    </lineage>
</organism>
<evidence type="ECO:0000256" key="2">
    <source>
        <dbReference type="SAM" id="SignalP"/>
    </source>
</evidence>
<evidence type="ECO:0000313" key="4">
    <source>
        <dbReference type="EMBL" id="KAL1792447.1"/>
    </source>
</evidence>
<sequence>MRLFAFLGFSVVASAAITPQNILNQDKVIEREAGRGYTVKLECIGCPVRACTGPEKAAWLQPSPNSSLLLKIDMTESNDALLLNGNRIFPLDPMPLHINAVQIPTTMQQDEADSEVRDTLDPNKHRKIMLPLQYKHTVFRADESNHLWVQFNVTGLPWRQLPEPIKMGQKIVQILLRKEYDQGLAYDKKLGSPYILSILDVQLVEAKDKVQPPRMKCGKLAMVQTTFDPSEWDDHGKIGTWSRTWSIFVGKLQLGGNTLLFPLLALVAASLVMARRLFLQRQKDKIGTDLEAETALLGCDAPPPYADIPVIKIEEYD</sequence>
<evidence type="ECO:0000313" key="5">
    <source>
        <dbReference type="Proteomes" id="UP001578633"/>
    </source>
</evidence>
<gene>
    <name evidence="4" type="ORF">ACET3X_008954</name>
</gene>